<dbReference type="InterPro" id="IPR024311">
    <property type="entry name" value="Lipocalin-like"/>
</dbReference>
<dbReference type="Proteomes" id="UP000886844">
    <property type="component" value="Unassembled WGS sequence"/>
</dbReference>
<reference evidence="2" key="1">
    <citation type="journal article" date="2021" name="PeerJ">
        <title>Extensive microbial diversity within the chicken gut microbiome revealed by metagenomics and culture.</title>
        <authorList>
            <person name="Gilroy R."/>
            <person name="Ravi A."/>
            <person name="Getino M."/>
            <person name="Pursley I."/>
            <person name="Horton D.L."/>
            <person name="Alikhan N.F."/>
            <person name="Baker D."/>
            <person name="Gharbi K."/>
            <person name="Hall N."/>
            <person name="Watson M."/>
            <person name="Adriaenssens E.M."/>
            <person name="Foster-Nyarko E."/>
            <person name="Jarju S."/>
            <person name="Secka A."/>
            <person name="Antonio M."/>
            <person name="Oren A."/>
            <person name="Chaudhuri R.R."/>
            <person name="La Ragione R."/>
            <person name="Hildebrand F."/>
            <person name="Pallen M.J."/>
        </authorList>
    </citation>
    <scope>NUCLEOTIDE SEQUENCE</scope>
    <source>
        <strain evidence="2">5134</strain>
    </source>
</reference>
<dbReference type="AlphaFoldDB" id="A0A9D1Z563"/>
<feature type="domain" description="Lipocalin-like" evidence="1">
    <location>
        <begin position="24"/>
        <end position="116"/>
    </location>
</feature>
<sequence length="248" mass="27166">MKKRAFVAGSLLLLAACTEAPRKEAPLEGYWIEVMPVNQSVTQGIRLDADGCAASIGMHTLRYSAWERRGERLLLTGESIGNGQTIRFTDTLDIVRLSPDSLTLGKYGMYRIAYARANYGKEAACALLDSLRQPSRTSVLEVRNYAGPLAAAGEAATCEVTILQYEHCGDGVFRLSVLSPAGLRKVHFGRMYTLRGDATDPNATVCQLRDFADSAIWNFRLRADRLEPLDEALADTGSHPADGLLLQR</sequence>
<evidence type="ECO:0000313" key="2">
    <source>
        <dbReference type="EMBL" id="HIY69731.1"/>
    </source>
</evidence>
<dbReference type="Pfam" id="PF12702">
    <property type="entry name" value="Lipocalin_3"/>
    <property type="match status" value="1"/>
</dbReference>
<reference evidence="2" key="2">
    <citation type="submission" date="2021-04" db="EMBL/GenBank/DDBJ databases">
        <authorList>
            <person name="Gilroy R."/>
        </authorList>
    </citation>
    <scope>NUCLEOTIDE SEQUENCE</scope>
    <source>
        <strain evidence="2">5134</strain>
    </source>
</reference>
<evidence type="ECO:0000313" key="3">
    <source>
        <dbReference type="Proteomes" id="UP000886844"/>
    </source>
</evidence>
<comment type="caution">
    <text evidence="2">The sequence shown here is derived from an EMBL/GenBank/DDBJ whole genome shotgun (WGS) entry which is preliminary data.</text>
</comment>
<organism evidence="2 3">
    <name type="scientific">Candidatus Alistipes intestinigallinarum</name>
    <dbReference type="NCBI Taxonomy" id="2838440"/>
    <lineage>
        <taxon>Bacteria</taxon>
        <taxon>Pseudomonadati</taxon>
        <taxon>Bacteroidota</taxon>
        <taxon>Bacteroidia</taxon>
        <taxon>Bacteroidales</taxon>
        <taxon>Rikenellaceae</taxon>
        <taxon>Alistipes</taxon>
    </lineage>
</organism>
<dbReference type="EMBL" id="DXDA01000078">
    <property type="protein sequence ID" value="HIY69731.1"/>
    <property type="molecule type" value="Genomic_DNA"/>
</dbReference>
<gene>
    <name evidence="2" type="ORF">H9828_09975</name>
</gene>
<protein>
    <submittedName>
        <fullName evidence="2">Lipocalin family protein</fullName>
    </submittedName>
</protein>
<dbReference type="PROSITE" id="PS51257">
    <property type="entry name" value="PROKAR_LIPOPROTEIN"/>
    <property type="match status" value="1"/>
</dbReference>
<accession>A0A9D1Z563</accession>
<name>A0A9D1Z563_9BACT</name>
<dbReference type="Gene3D" id="2.40.128.280">
    <property type="match status" value="1"/>
</dbReference>
<evidence type="ECO:0000259" key="1">
    <source>
        <dbReference type="Pfam" id="PF12702"/>
    </source>
</evidence>
<proteinExistence type="predicted"/>